<dbReference type="AlphaFoldDB" id="A0A6S6S513"/>
<reference evidence="2" key="1">
    <citation type="submission" date="2020-01" db="EMBL/GenBank/DDBJ databases">
        <authorList>
            <person name="Meier V. D."/>
            <person name="Meier V D."/>
        </authorList>
    </citation>
    <scope>NUCLEOTIDE SEQUENCE</scope>
    <source>
        <strain evidence="2">HLG_WM_MAG_12</strain>
    </source>
</reference>
<evidence type="ECO:0000256" key="1">
    <source>
        <dbReference type="SAM" id="Phobius"/>
    </source>
</evidence>
<protein>
    <submittedName>
        <fullName evidence="2">Uncharacterized protein</fullName>
    </submittedName>
</protein>
<proteinExistence type="predicted"/>
<keyword evidence="1" id="KW-0812">Transmembrane</keyword>
<evidence type="ECO:0000313" key="2">
    <source>
        <dbReference type="EMBL" id="CAA6804752.1"/>
    </source>
</evidence>
<accession>A0A6S6S513</accession>
<keyword evidence="1" id="KW-0472">Membrane</keyword>
<feature type="transmembrane region" description="Helical" evidence="1">
    <location>
        <begin position="12"/>
        <end position="34"/>
    </location>
</feature>
<dbReference type="Pfam" id="PF05857">
    <property type="entry name" value="TraX"/>
    <property type="match status" value="1"/>
</dbReference>
<gene>
    <name evidence="2" type="ORF">HELGO_WM33855</name>
</gene>
<name>A0A6S6S513_9BACT</name>
<sequence length="50" mass="6055">MLLDHFSKIVYSLMVFDIVGRLAFPMFMFMFILIKSTLWNYIIDYNCKKP</sequence>
<dbReference type="InterPro" id="IPR008875">
    <property type="entry name" value="TraX"/>
</dbReference>
<organism evidence="2">
    <name type="scientific">uncultured Campylobacterales bacterium</name>
    <dbReference type="NCBI Taxonomy" id="352960"/>
    <lineage>
        <taxon>Bacteria</taxon>
        <taxon>Pseudomonadati</taxon>
        <taxon>Campylobacterota</taxon>
        <taxon>Epsilonproteobacteria</taxon>
        <taxon>Campylobacterales</taxon>
        <taxon>environmental samples</taxon>
    </lineage>
</organism>
<keyword evidence="1" id="KW-1133">Transmembrane helix</keyword>
<dbReference type="EMBL" id="CACVAW010000015">
    <property type="protein sequence ID" value="CAA6804752.1"/>
    <property type="molecule type" value="Genomic_DNA"/>
</dbReference>